<feature type="region of interest" description="Disordered" evidence="1">
    <location>
        <begin position="76"/>
        <end position="96"/>
    </location>
</feature>
<evidence type="ECO:0000313" key="2">
    <source>
        <dbReference type="EMBL" id="GBM48660.1"/>
    </source>
</evidence>
<evidence type="ECO:0000313" key="3">
    <source>
        <dbReference type="Proteomes" id="UP000499080"/>
    </source>
</evidence>
<reference evidence="2 3" key="1">
    <citation type="journal article" date="2019" name="Sci. Rep.">
        <title>Orb-weaving spider Araneus ventricosus genome elucidates the spidroin gene catalogue.</title>
        <authorList>
            <person name="Kono N."/>
            <person name="Nakamura H."/>
            <person name="Ohtoshi R."/>
            <person name="Moran D.A.P."/>
            <person name="Shinohara A."/>
            <person name="Yoshida Y."/>
            <person name="Fujiwara M."/>
            <person name="Mori M."/>
            <person name="Tomita M."/>
            <person name="Arakawa K."/>
        </authorList>
    </citation>
    <scope>NUCLEOTIDE SEQUENCE [LARGE SCALE GENOMIC DNA]</scope>
</reference>
<name>A0A4Y2G4M6_ARAVE</name>
<gene>
    <name evidence="2" type="ORF">AVEN_150224_1</name>
</gene>
<sequence>MKSVRLVILTTRFEAPRGIFWYRPRNFELRSNEEEACQLATPSPNFHATPTGARLATTYYLACIMPHTRRIFSGNGFRTWNPPAPKPTPYRPAWAS</sequence>
<comment type="caution">
    <text evidence="2">The sequence shown here is derived from an EMBL/GenBank/DDBJ whole genome shotgun (WGS) entry which is preliminary data.</text>
</comment>
<dbReference type="Proteomes" id="UP000499080">
    <property type="component" value="Unassembled WGS sequence"/>
</dbReference>
<dbReference type="EMBL" id="BGPR01001223">
    <property type="protein sequence ID" value="GBM48660.1"/>
    <property type="molecule type" value="Genomic_DNA"/>
</dbReference>
<dbReference type="AlphaFoldDB" id="A0A4Y2G4M6"/>
<evidence type="ECO:0000256" key="1">
    <source>
        <dbReference type="SAM" id="MobiDB-lite"/>
    </source>
</evidence>
<organism evidence="2 3">
    <name type="scientific">Araneus ventricosus</name>
    <name type="common">Orbweaver spider</name>
    <name type="synonym">Epeira ventricosa</name>
    <dbReference type="NCBI Taxonomy" id="182803"/>
    <lineage>
        <taxon>Eukaryota</taxon>
        <taxon>Metazoa</taxon>
        <taxon>Ecdysozoa</taxon>
        <taxon>Arthropoda</taxon>
        <taxon>Chelicerata</taxon>
        <taxon>Arachnida</taxon>
        <taxon>Araneae</taxon>
        <taxon>Araneomorphae</taxon>
        <taxon>Entelegynae</taxon>
        <taxon>Araneoidea</taxon>
        <taxon>Araneidae</taxon>
        <taxon>Araneus</taxon>
    </lineage>
</organism>
<keyword evidence="3" id="KW-1185">Reference proteome</keyword>
<protein>
    <submittedName>
        <fullName evidence="2">Uncharacterized protein</fullName>
    </submittedName>
</protein>
<accession>A0A4Y2G4M6</accession>
<proteinExistence type="predicted"/>